<feature type="chain" id="PRO_5011452051" description="Adhesin" evidence="1">
    <location>
        <begin position="22"/>
        <end position="309"/>
    </location>
</feature>
<protein>
    <recommendedName>
        <fullName evidence="4">Adhesin</fullName>
    </recommendedName>
</protein>
<feature type="signal peptide" evidence="1">
    <location>
        <begin position="1"/>
        <end position="21"/>
    </location>
</feature>
<reference evidence="3" key="1">
    <citation type="submission" date="2016-10" db="EMBL/GenBank/DDBJ databases">
        <authorList>
            <person name="Varghese N."/>
            <person name="Submissions S."/>
        </authorList>
    </citation>
    <scope>NUCLEOTIDE SEQUENCE [LARGE SCALE GENOMIC DNA]</scope>
    <source>
        <strain evidence="3">DSM 24740</strain>
    </source>
</reference>
<sequence length="309" mass="35206">MRSRLFPLLALLILLCTCASAQTDNALREVVTKTIEDTYIYKPGKELAVEGEKAEIFVETWDKQKIHVKIVMTARHPELERARKDLENLNYIAEVAGQKIFLKNKRIDETHKPKSELTVHYYITLPEECPVYLKSHFGGATISNLRNQLRINGEFSAINIDNVQGILDIRSRFGDITGERIDGNVVINSRRSDINLFDVGGTFNINAQYGEVKLSPNVRMRDLQINADKSDVYIYEPIGGEGMNYELTLTNGEIKLPDGRKVIELQRTPEIRRFAIQPSAERMGTITASVTFGDLYLAKQTKELERKRF</sequence>
<accession>A0A1H9L9A7</accession>
<dbReference type="OrthoDB" id="1492551at2"/>
<dbReference type="AlphaFoldDB" id="A0A1H9L9A7"/>
<gene>
    <name evidence="2" type="ORF">SAMN05444359_12348</name>
</gene>
<evidence type="ECO:0000313" key="3">
    <source>
        <dbReference type="Proteomes" id="UP000199021"/>
    </source>
</evidence>
<name>A0A1H9L9A7_9BACT</name>
<keyword evidence="3" id="KW-1185">Reference proteome</keyword>
<keyword evidence="1" id="KW-0732">Signal</keyword>
<dbReference type="InParanoid" id="A0A1H9L9A7"/>
<evidence type="ECO:0000313" key="2">
    <source>
        <dbReference type="EMBL" id="SER07603.1"/>
    </source>
</evidence>
<dbReference type="RefSeq" id="WP_090171447.1">
    <property type="nucleotide sequence ID" value="NZ_FOFB01000023.1"/>
</dbReference>
<evidence type="ECO:0008006" key="4">
    <source>
        <dbReference type="Google" id="ProtNLM"/>
    </source>
</evidence>
<organism evidence="2 3">
    <name type="scientific">Neolewinella agarilytica</name>
    <dbReference type="NCBI Taxonomy" id="478744"/>
    <lineage>
        <taxon>Bacteria</taxon>
        <taxon>Pseudomonadati</taxon>
        <taxon>Bacteroidota</taxon>
        <taxon>Saprospiria</taxon>
        <taxon>Saprospirales</taxon>
        <taxon>Lewinellaceae</taxon>
        <taxon>Neolewinella</taxon>
    </lineage>
</organism>
<proteinExistence type="predicted"/>
<dbReference type="STRING" id="478744.SAMN05444359_12348"/>
<dbReference type="EMBL" id="FOFB01000023">
    <property type="protein sequence ID" value="SER07603.1"/>
    <property type="molecule type" value="Genomic_DNA"/>
</dbReference>
<dbReference type="Proteomes" id="UP000199021">
    <property type="component" value="Unassembled WGS sequence"/>
</dbReference>
<evidence type="ECO:0000256" key="1">
    <source>
        <dbReference type="SAM" id="SignalP"/>
    </source>
</evidence>